<accession>A0A1R7SVA8</accession>
<name>A0A1R7SVA8_9GAST</name>
<evidence type="ECO:0000256" key="1">
    <source>
        <dbReference type="SAM" id="Phobius"/>
    </source>
</evidence>
<geneLocation type="mitochondrion" evidence="2"/>
<dbReference type="CTD" id="4541"/>
<feature type="transmembrane region" description="Helical" evidence="1">
    <location>
        <begin position="38"/>
        <end position="56"/>
    </location>
</feature>
<dbReference type="EMBL" id="KP635442">
    <property type="protein sequence ID" value="AKK32249.1"/>
    <property type="molecule type" value="Genomic_DNA"/>
</dbReference>
<organism evidence="2">
    <name type="scientific">Homoiodoris japonica</name>
    <dbReference type="NCBI Taxonomy" id="1663358"/>
    <lineage>
        <taxon>Eukaryota</taxon>
        <taxon>Metazoa</taxon>
        <taxon>Spiralia</taxon>
        <taxon>Lophotrochozoa</taxon>
        <taxon>Mollusca</taxon>
        <taxon>Gastropoda</taxon>
        <taxon>Heterobranchia</taxon>
        <taxon>Euthyneura</taxon>
        <taxon>Nudipleura</taxon>
        <taxon>Nudibranchia</taxon>
        <taxon>Doridina</taxon>
        <taxon>Eudoridoidea</taxon>
        <taxon>Dorididae</taxon>
        <taxon>Homoiodoris</taxon>
    </lineage>
</organism>
<dbReference type="GeneID" id="31086322"/>
<gene>
    <name evidence="2" type="primary">ND6</name>
</gene>
<proteinExistence type="predicted"/>
<keyword evidence="1" id="KW-0812">Transmembrane</keyword>
<dbReference type="RefSeq" id="YP_009350087.1">
    <property type="nucleotide sequence ID" value="NC_034006.1"/>
</dbReference>
<sequence length="72" mass="7623">MALVGSLLLAHVSQSPLSSSFMGYSNWMTGDMLAESKNISILLFLAVLLVIVVVLVTHISGAKGFSVVNEKS</sequence>
<keyword evidence="2" id="KW-0496">Mitochondrion</keyword>
<protein>
    <submittedName>
        <fullName evidence="2">NADH dehydrogenase subunit 6</fullName>
    </submittedName>
</protein>
<keyword evidence="1" id="KW-1133">Transmembrane helix</keyword>
<evidence type="ECO:0000313" key="2">
    <source>
        <dbReference type="EMBL" id="AKK32249.1"/>
    </source>
</evidence>
<keyword evidence="1" id="KW-0472">Membrane</keyword>
<dbReference type="AlphaFoldDB" id="A0A1R7SVA8"/>
<reference evidence="2" key="1">
    <citation type="submission" date="2015-01" db="EMBL/GenBank/DDBJ databases">
        <title>Complete mitochondrial genome of Homoiodoris japonica (Gastropoda: Opisthobranchia: Nudibranchia: Dorididae).</title>
        <authorList>
            <person name="Liu C."/>
            <person name="Shen H.D."/>
        </authorList>
    </citation>
    <scope>NUCLEOTIDE SEQUENCE</scope>
</reference>